<name>A0A3G1B361_9ARCH</name>
<evidence type="ECO:0000256" key="2">
    <source>
        <dbReference type="ARBA" id="ARBA00022723"/>
    </source>
</evidence>
<dbReference type="GO" id="GO:0008237">
    <property type="term" value="F:metallopeptidase activity"/>
    <property type="evidence" value="ECO:0007669"/>
    <property type="project" value="UniProtKB-KW"/>
</dbReference>
<reference evidence="7 8" key="1">
    <citation type="journal article" date="2016" name="Sci. Rep.">
        <title>A novel ammonia-oxidizing archaeon from wastewater treatment plant: Its enrichment, physiological and genomic characteristics.</title>
        <authorList>
            <person name="Li Y."/>
            <person name="Ding K."/>
            <person name="Wen X."/>
            <person name="Zhang B."/>
            <person name="Shen B."/>
            <person name="Yang Y."/>
        </authorList>
    </citation>
    <scope>NUCLEOTIDE SEQUENCE [LARGE SCALE GENOMIC DNA]</scope>
    <source>
        <strain evidence="7 8">SAT1</strain>
    </source>
</reference>
<evidence type="ECO:0000256" key="4">
    <source>
        <dbReference type="ARBA" id="ARBA00022833"/>
    </source>
</evidence>
<dbReference type="SUPFAM" id="SSF102712">
    <property type="entry name" value="JAB1/MPN domain"/>
    <property type="match status" value="1"/>
</dbReference>
<dbReference type="Gene3D" id="3.40.140.10">
    <property type="entry name" value="Cytidine Deaminase, domain 2"/>
    <property type="match status" value="1"/>
</dbReference>
<keyword evidence="1" id="KW-0645">Protease</keyword>
<dbReference type="OrthoDB" id="4612at2157"/>
<dbReference type="InterPro" id="IPR028090">
    <property type="entry name" value="JAB_dom_prok"/>
</dbReference>
<dbReference type="Pfam" id="PF14464">
    <property type="entry name" value="Prok-JAB"/>
    <property type="match status" value="1"/>
</dbReference>
<evidence type="ECO:0000259" key="6">
    <source>
        <dbReference type="Pfam" id="PF14464"/>
    </source>
</evidence>
<dbReference type="GO" id="GO:0046872">
    <property type="term" value="F:metal ion binding"/>
    <property type="evidence" value="ECO:0007669"/>
    <property type="project" value="UniProtKB-KW"/>
</dbReference>
<dbReference type="EMBL" id="CP011097">
    <property type="protein sequence ID" value="AJZ76582.1"/>
    <property type="molecule type" value="Genomic_DNA"/>
</dbReference>
<dbReference type="GeneID" id="24875281"/>
<dbReference type="Proteomes" id="UP000266745">
    <property type="component" value="Chromosome"/>
</dbReference>
<evidence type="ECO:0000313" key="7">
    <source>
        <dbReference type="EMBL" id="AJZ76582.1"/>
    </source>
</evidence>
<gene>
    <name evidence="7" type="ORF">SU86_002615</name>
</gene>
<keyword evidence="8" id="KW-1185">Reference proteome</keyword>
<evidence type="ECO:0000256" key="1">
    <source>
        <dbReference type="ARBA" id="ARBA00022670"/>
    </source>
</evidence>
<dbReference type="RefSeq" id="WP_048189271.1">
    <property type="nucleotide sequence ID" value="NZ_CP011097.1"/>
</dbReference>
<proteinExistence type="predicted"/>
<keyword evidence="2" id="KW-0479">Metal-binding</keyword>
<accession>A0A3G1B361</accession>
<dbReference type="GO" id="GO:0006508">
    <property type="term" value="P:proteolysis"/>
    <property type="evidence" value="ECO:0007669"/>
    <property type="project" value="UniProtKB-KW"/>
</dbReference>
<evidence type="ECO:0000256" key="3">
    <source>
        <dbReference type="ARBA" id="ARBA00022801"/>
    </source>
</evidence>
<sequence length="137" mass="15104">MVQKLERKVILKKDVWNGILSFCKMKHPSEGILILKGKSKKGIITIDGLTIPPFSYSDQTFAGFPQSFLPLDLSYVGTAHSHPSGSAEPSVTDLHNFFGLVSIIIQSPYDSTDDIFAWDSNANSIPITFESDDAQKN</sequence>
<dbReference type="AlphaFoldDB" id="A0A3G1B361"/>
<dbReference type="STRING" id="1603555.SU86_002615"/>
<keyword evidence="3" id="KW-0378">Hydrolase</keyword>
<feature type="domain" description="JAB" evidence="6">
    <location>
        <begin position="14"/>
        <end position="118"/>
    </location>
</feature>
<keyword evidence="4" id="KW-0862">Zinc</keyword>
<organism evidence="7 8">
    <name type="scientific">Candidatus Nitrosotenuis cloacae</name>
    <dbReference type="NCBI Taxonomy" id="1603555"/>
    <lineage>
        <taxon>Archaea</taxon>
        <taxon>Nitrososphaerota</taxon>
        <taxon>Candidatus Nitrosotenuis</taxon>
    </lineage>
</organism>
<keyword evidence="5" id="KW-0482">Metalloprotease</keyword>
<dbReference type="KEGG" id="tah:SU86_002615"/>
<evidence type="ECO:0000256" key="5">
    <source>
        <dbReference type="ARBA" id="ARBA00023049"/>
    </source>
</evidence>
<protein>
    <submittedName>
        <fullName evidence="7">Peptidase</fullName>
    </submittedName>
</protein>
<evidence type="ECO:0000313" key="8">
    <source>
        <dbReference type="Proteomes" id="UP000266745"/>
    </source>
</evidence>